<feature type="region of interest" description="Disordered" evidence="1">
    <location>
        <begin position="381"/>
        <end position="402"/>
    </location>
</feature>
<reference evidence="2" key="1">
    <citation type="submission" date="2020-02" db="EMBL/GenBank/DDBJ databases">
        <authorList>
            <person name="Palmer J.M."/>
        </authorList>
    </citation>
    <scope>NUCLEOTIDE SEQUENCE</scope>
    <source>
        <strain evidence="2">EPUS1.4</strain>
        <tissue evidence="2">Thallus</tissue>
    </source>
</reference>
<feature type="compositionally biased region" description="Low complexity" evidence="1">
    <location>
        <begin position="248"/>
        <end position="259"/>
    </location>
</feature>
<proteinExistence type="predicted"/>
<protein>
    <submittedName>
        <fullName evidence="2">Uncharacterized protein</fullName>
    </submittedName>
</protein>
<feature type="compositionally biased region" description="Low complexity" evidence="1">
    <location>
        <begin position="41"/>
        <end position="65"/>
    </location>
</feature>
<keyword evidence="3" id="KW-1185">Reference proteome</keyword>
<accession>A0A8H7AGZ7</accession>
<feature type="region of interest" description="Disordered" evidence="1">
    <location>
        <begin position="457"/>
        <end position="491"/>
    </location>
</feature>
<name>A0A8H7AGZ7_9EURO</name>
<feature type="region of interest" description="Disordered" evidence="1">
    <location>
        <begin position="131"/>
        <end position="263"/>
    </location>
</feature>
<feature type="compositionally biased region" description="Low complexity" evidence="1">
    <location>
        <begin position="216"/>
        <end position="237"/>
    </location>
</feature>
<evidence type="ECO:0000256" key="1">
    <source>
        <dbReference type="SAM" id="MobiDB-lite"/>
    </source>
</evidence>
<evidence type="ECO:0000313" key="2">
    <source>
        <dbReference type="EMBL" id="KAF7508965.1"/>
    </source>
</evidence>
<evidence type="ECO:0000313" key="3">
    <source>
        <dbReference type="Proteomes" id="UP000606974"/>
    </source>
</evidence>
<feature type="compositionally biased region" description="Polar residues" evidence="1">
    <location>
        <begin position="29"/>
        <end position="40"/>
    </location>
</feature>
<feature type="compositionally biased region" description="Low complexity" evidence="1">
    <location>
        <begin position="187"/>
        <end position="207"/>
    </location>
</feature>
<feature type="region of interest" description="Disordered" evidence="1">
    <location>
        <begin position="29"/>
        <end position="109"/>
    </location>
</feature>
<dbReference type="EMBL" id="JAACFV010000047">
    <property type="protein sequence ID" value="KAF7508965.1"/>
    <property type="molecule type" value="Genomic_DNA"/>
</dbReference>
<feature type="compositionally biased region" description="Low complexity" evidence="1">
    <location>
        <begin position="73"/>
        <end position="102"/>
    </location>
</feature>
<feature type="compositionally biased region" description="Polar residues" evidence="1">
    <location>
        <begin position="131"/>
        <end position="141"/>
    </location>
</feature>
<comment type="caution">
    <text evidence="2">The sequence shown here is derived from an EMBL/GenBank/DDBJ whole genome shotgun (WGS) entry which is preliminary data.</text>
</comment>
<dbReference type="Proteomes" id="UP000606974">
    <property type="component" value="Unassembled WGS sequence"/>
</dbReference>
<gene>
    <name evidence="2" type="ORF">GJ744_008521</name>
</gene>
<dbReference type="AlphaFoldDB" id="A0A8H7AGZ7"/>
<sequence length="491" mass="52863">MAPTETFISRMADHPAYAHVLRLSYRNSIPSGSPSTGSRQSTSTIGTTLTTDTASTTSTVITSPSNVESGPRSPSLPVLTPLSSVTSAPRSPSARSFAMSSTAKPAKDKKKPSFLGMLFIKEPSTDAFLHMQNQSQKQTAQKPGRMNPPGMSGVSSTKMPQDVPKVNSKWDGMPPRANEEYDRRNSRTSSRGHSTRASSTRSGSAGPSGRGRHSRGLSASTNNSNHSSQASSNSIKNSRAKSTPMHTPSLRSPSGSSLPHITCFFPDDMPKSLVIPHISGLQSRTEASLQGSSEGDTFKEIPRWEGNYAISDQASSPSSTTLDHWLIPPSSESLSLPHQRQPVTKVDDSFRFPPIDVNVPELVLLSLNLDGLDHPITTMEASNESTRVSSAGEARSVQLSNDDARSLTPKSILKKGTRGQVFAPSIQIQHDLEKRPDSSRARLGLMASIIRSPDAVPWECDDEKEPRPVPSHRTSSHKNLLPKSLGIFGKA</sequence>
<dbReference type="OrthoDB" id="4117770at2759"/>
<organism evidence="2 3">
    <name type="scientific">Endocarpon pusillum</name>
    <dbReference type="NCBI Taxonomy" id="364733"/>
    <lineage>
        <taxon>Eukaryota</taxon>
        <taxon>Fungi</taxon>
        <taxon>Dikarya</taxon>
        <taxon>Ascomycota</taxon>
        <taxon>Pezizomycotina</taxon>
        <taxon>Eurotiomycetes</taxon>
        <taxon>Chaetothyriomycetidae</taxon>
        <taxon>Verrucariales</taxon>
        <taxon>Verrucariaceae</taxon>
        <taxon>Endocarpon</taxon>
    </lineage>
</organism>